<sequence>VIWIILANRYPIDYSQANRTVATTRND</sequence>
<evidence type="ECO:0000313" key="1">
    <source>
        <dbReference type="EMBL" id="SVA94605.1"/>
    </source>
</evidence>
<name>A0A381ZZ74_9ZZZZ</name>
<dbReference type="EMBL" id="UINC01023275">
    <property type="protein sequence ID" value="SVA94605.1"/>
    <property type="molecule type" value="Genomic_DNA"/>
</dbReference>
<reference evidence="1" key="1">
    <citation type="submission" date="2018-05" db="EMBL/GenBank/DDBJ databases">
        <authorList>
            <person name="Lanie J.A."/>
            <person name="Ng W.-L."/>
            <person name="Kazmierczak K.M."/>
            <person name="Andrzejewski T.M."/>
            <person name="Davidsen T.M."/>
            <person name="Wayne K.J."/>
            <person name="Tettelin H."/>
            <person name="Glass J.I."/>
            <person name="Rusch D."/>
            <person name="Podicherti R."/>
            <person name="Tsui H.-C.T."/>
            <person name="Winkler M.E."/>
        </authorList>
    </citation>
    <scope>NUCLEOTIDE SEQUENCE</scope>
</reference>
<dbReference type="AlphaFoldDB" id="A0A381ZZ74"/>
<proteinExistence type="predicted"/>
<gene>
    <name evidence="1" type="ORF">METZ01_LOCUS147459</name>
</gene>
<organism evidence="1">
    <name type="scientific">marine metagenome</name>
    <dbReference type="NCBI Taxonomy" id="408172"/>
    <lineage>
        <taxon>unclassified sequences</taxon>
        <taxon>metagenomes</taxon>
        <taxon>ecological metagenomes</taxon>
    </lineage>
</organism>
<accession>A0A381ZZ74</accession>
<protein>
    <submittedName>
        <fullName evidence="1">Uncharacterized protein</fullName>
    </submittedName>
</protein>
<feature type="non-terminal residue" evidence="1">
    <location>
        <position position="1"/>
    </location>
</feature>